<dbReference type="InterPro" id="IPR016169">
    <property type="entry name" value="FAD-bd_PCMH_sub2"/>
</dbReference>
<accession>A0A9X1SXV1</accession>
<dbReference type="Pfam" id="PF01565">
    <property type="entry name" value="FAD_binding_4"/>
    <property type="match status" value="1"/>
</dbReference>
<feature type="region of interest" description="Disordered" evidence="8">
    <location>
        <begin position="1"/>
        <end position="26"/>
    </location>
</feature>
<evidence type="ECO:0000256" key="2">
    <source>
        <dbReference type="ARBA" id="ARBA00022630"/>
    </source>
</evidence>
<feature type="domain" description="FAD-binding PCMH-type" evidence="10">
    <location>
        <begin position="57"/>
        <end position="279"/>
    </location>
</feature>
<dbReference type="Pfam" id="PF13183">
    <property type="entry name" value="Fer4_8"/>
    <property type="match status" value="1"/>
</dbReference>
<dbReference type="InterPro" id="IPR017896">
    <property type="entry name" value="4Fe4S_Fe-S-bd"/>
</dbReference>
<dbReference type="InterPro" id="IPR016164">
    <property type="entry name" value="FAD-linked_Oxase-like_C"/>
</dbReference>
<dbReference type="SUPFAM" id="SSF56176">
    <property type="entry name" value="FAD-binding/transporter-associated domain-like"/>
    <property type="match status" value="1"/>
</dbReference>
<dbReference type="GO" id="GO:1903457">
    <property type="term" value="P:lactate catabolic process"/>
    <property type="evidence" value="ECO:0007669"/>
    <property type="project" value="TreeGrafter"/>
</dbReference>
<keyword evidence="7" id="KW-0411">Iron-sulfur</keyword>
<evidence type="ECO:0000256" key="3">
    <source>
        <dbReference type="ARBA" id="ARBA00022723"/>
    </source>
</evidence>
<gene>
    <name evidence="11" type="ORF">LR394_35465</name>
</gene>
<keyword evidence="3" id="KW-0479">Metal-binding</keyword>
<dbReference type="Proteomes" id="UP001138997">
    <property type="component" value="Unassembled WGS sequence"/>
</dbReference>
<dbReference type="SUPFAM" id="SSF55103">
    <property type="entry name" value="FAD-linked oxidases, C-terminal domain"/>
    <property type="match status" value="1"/>
</dbReference>
<evidence type="ECO:0000259" key="10">
    <source>
        <dbReference type="PROSITE" id="PS51387"/>
    </source>
</evidence>
<dbReference type="PROSITE" id="PS51379">
    <property type="entry name" value="4FE4S_FER_2"/>
    <property type="match status" value="1"/>
</dbReference>
<dbReference type="PANTHER" id="PTHR11748">
    <property type="entry name" value="D-LACTATE DEHYDROGENASE"/>
    <property type="match status" value="1"/>
</dbReference>
<dbReference type="InterPro" id="IPR036318">
    <property type="entry name" value="FAD-bd_PCMH-like_sf"/>
</dbReference>
<evidence type="ECO:0000313" key="12">
    <source>
        <dbReference type="Proteomes" id="UP001138997"/>
    </source>
</evidence>
<dbReference type="Gene3D" id="1.10.45.10">
    <property type="entry name" value="Vanillyl-alcohol Oxidase, Chain A, domain 4"/>
    <property type="match status" value="1"/>
</dbReference>
<reference evidence="11" key="1">
    <citation type="submission" date="2021-11" db="EMBL/GenBank/DDBJ databases">
        <title>Streptomyces corallinus and Kineosporia corallina sp. nov., two new coral-derived marine actinobacteria.</title>
        <authorList>
            <person name="Buangrab K."/>
            <person name="Sutthacheep M."/>
            <person name="Yeemin T."/>
            <person name="Harunari E."/>
            <person name="Igarashi Y."/>
            <person name="Sripreechasak P."/>
            <person name="Kanchanasin P."/>
            <person name="Tanasupawat S."/>
            <person name="Phongsopitanun W."/>
        </authorList>
    </citation>
    <scope>NUCLEOTIDE SEQUENCE</scope>
    <source>
        <strain evidence="11">JCM 31032</strain>
    </source>
</reference>
<feature type="domain" description="4Fe-4S ferredoxin-type" evidence="9">
    <location>
        <begin position="611"/>
        <end position="641"/>
    </location>
</feature>
<organism evidence="11 12">
    <name type="scientific">Kineosporia babensis</name>
    <dbReference type="NCBI Taxonomy" id="499548"/>
    <lineage>
        <taxon>Bacteria</taxon>
        <taxon>Bacillati</taxon>
        <taxon>Actinomycetota</taxon>
        <taxon>Actinomycetes</taxon>
        <taxon>Kineosporiales</taxon>
        <taxon>Kineosporiaceae</taxon>
        <taxon>Kineosporia</taxon>
    </lineage>
</organism>
<evidence type="ECO:0000256" key="6">
    <source>
        <dbReference type="ARBA" id="ARBA00023004"/>
    </source>
</evidence>
<keyword evidence="6" id="KW-0408">Iron</keyword>
<dbReference type="GO" id="GO:0004458">
    <property type="term" value="F:D-lactate dehydrogenase (cytochrome) activity"/>
    <property type="evidence" value="ECO:0007669"/>
    <property type="project" value="TreeGrafter"/>
</dbReference>
<dbReference type="EMBL" id="JAJOMB010000028">
    <property type="protein sequence ID" value="MCD5316209.1"/>
    <property type="molecule type" value="Genomic_DNA"/>
</dbReference>
<dbReference type="Pfam" id="PF02913">
    <property type="entry name" value="FAD-oxidase_C"/>
    <property type="match status" value="1"/>
</dbReference>
<dbReference type="RefSeq" id="WP_231449062.1">
    <property type="nucleotide sequence ID" value="NZ_JAJOMB010000028.1"/>
</dbReference>
<evidence type="ECO:0000256" key="1">
    <source>
        <dbReference type="ARBA" id="ARBA00001974"/>
    </source>
</evidence>
<dbReference type="Gene3D" id="3.30.43.10">
    <property type="entry name" value="Uridine Diphospho-n-acetylenolpyruvylglucosamine Reductase, domain 2"/>
    <property type="match status" value="1"/>
</dbReference>
<dbReference type="Gene3D" id="3.30.70.2740">
    <property type="match status" value="1"/>
</dbReference>
<name>A0A9X1SXV1_9ACTN</name>
<dbReference type="PROSITE" id="PS51387">
    <property type="entry name" value="FAD_PCMH"/>
    <property type="match status" value="1"/>
</dbReference>
<evidence type="ECO:0000256" key="8">
    <source>
        <dbReference type="SAM" id="MobiDB-lite"/>
    </source>
</evidence>
<feature type="compositionally biased region" description="Polar residues" evidence="8">
    <location>
        <begin position="17"/>
        <end position="26"/>
    </location>
</feature>
<dbReference type="AlphaFoldDB" id="A0A9X1SXV1"/>
<dbReference type="SUPFAM" id="SSF46548">
    <property type="entry name" value="alpha-helical ferredoxin"/>
    <property type="match status" value="1"/>
</dbReference>
<keyword evidence="4" id="KW-0274">FAD</keyword>
<keyword evidence="12" id="KW-1185">Reference proteome</keyword>
<evidence type="ECO:0000256" key="4">
    <source>
        <dbReference type="ARBA" id="ARBA00022827"/>
    </source>
</evidence>
<dbReference type="GO" id="GO:0071949">
    <property type="term" value="F:FAD binding"/>
    <property type="evidence" value="ECO:0007669"/>
    <property type="project" value="InterPro"/>
</dbReference>
<dbReference type="InterPro" id="IPR004113">
    <property type="entry name" value="FAD-bd_oxidored_4_C"/>
</dbReference>
<evidence type="ECO:0000313" key="11">
    <source>
        <dbReference type="EMBL" id="MCD5316209.1"/>
    </source>
</evidence>
<keyword evidence="5" id="KW-0560">Oxidoreductase</keyword>
<dbReference type="InterPro" id="IPR016171">
    <property type="entry name" value="Vanillyl_alc_oxidase_C-sub2"/>
</dbReference>
<dbReference type="InterPro" id="IPR016166">
    <property type="entry name" value="FAD-bd_PCMH"/>
</dbReference>
<proteinExistence type="predicted"/>
<evidence type="ECO:0000256" key="7">
    <source>
        <dbReference type="ARBA" id="ARBA00023014"/>
    </source>
</evidence>
<dbReference type="InterPro" id="IPR017900">
    <property type="entry name" value="4Fe4S_Fe_S_CS"/>
</dbReference>
<keyword evidence="2" id="KW-0285">Flavoprotein</keyword>
<dbReference type="InterPro" id="IPR004017">
    <property type="entry name" value="Cys_rich_dom"/>
</dbReference>
<dbReference type="GO" id="GO:0008720">
    <property type="term" value="F:D-lactate dehydrogenase (NAD+) activity"/>
    <property type="evidence" value="ECO:0007669"/>
    <property type="project" value="TreeGrafter"/>
</dbReference>
<dbReference type="PANTHER" id="PTHR11748:SF119">
    <property type="entry name" value="D-2-HYDROXYGLUTARATE DEHYDROGENASE"/>
    <property type="match status" value="1"/>
</dbReference>
<comment type="caution">
    <text evidence="11">The sequence shown here is derived from an EMBL/GenBank/DDBJ whole genome shotgun (WGS) entry which is preliminary data.</text>
</comment>
<dbReference type="InterPro" id="IPR016167">
    <property type="entry name" value="FAD-bd_PCMH_sub1"/>
</dbReference>
<protein>
    <submittedName>
        <fullName evidence="11">FAD-binding oxidoreductase</fullName>
    </submittedName>
</protein>
<sequence length="967" mass="102442">MASIAPPPASRTGLETGLQTGAETSSKEVSAALRQAGLEVRDDAGTKAMYATDASLYRIPPLAVVRPRHVDEVAATLDIARSLGVPLTSRGGGTSIAGNSIGRGIVLDFSRHLNRVLDVDPVARTARVEPGTVHAVLQKAVLPHGIRFGPDPSSHPRCTIGGMIGNNACGNRALGYGRTSDNVLAMTHLLASGETLRTGYGNEGTAFADGPATLLDGLRAAAGRHLKAARTEFDLFGRQLSGYAVQHLLPERFDVGQALIGSEGTLGILTEATVRLVKDPDHRVVVAIGFTDIVAAGEAAPTVVTFGPTACEGMDERLVNVLRARRGDSAIPPMPKGGAWLFVEIAGDDQAEVLDRAQALANAGLGLESLVVQDKATQARLWRIREDGAGLAGRAPSGKPAWPGLEDAAVPPEKLGAYLARFDDLVSEYGMTSAPYGHFGDGCMHVRLDYPLDRPDGLVVLREFLTAAAGLVSEFGGSISGEHGDGRARGELLSLMYSPDAIKLFGAVKQAFDPSNLLNPGVLVDPDPFDADVRAAGVSYRKDLAFIYEHDNGDLSQALHRCTGVGKCRADNSAAGGVMCPSYLATREEKDSTRGRARVLQDVVRGDLDWKHPSVADSLDLCLSCKGCASDCPTGIDMATYKSEALHQKYKGRLRPRSHYTLGWLPRWARLAGRTPRLANLGMTLPGLKKLALFGAGVDSRRSVPEFARTPFRRWWSRQKFETADQKLGTGGTPVMLFVDSFSDAFSPAVAEATVQVLREAGYEPRLPSAGTCCGLTWITTGQLDAARKILGSTVTELAAAARAGIPIVGIEPSCTAVLRTDAVELLGTDDARLVARSTKTLAELLTETEGWNPPDLSGTTIVAQPHCHHHAVLGWNTDKALLARTGADVQTLAGCCGLAGNFGVEIGHYEVSLAVADQHLMPALKAKPDAVILADGFSCRTQVSDLADRPSVHLAELLTRRGPGQS</sequence>
<dbReference type="GO" id="GO:0051536">
    <property type="term" value="F:iron-sulfur cluster binding"/>
    <property type="evidence" value="ECO:0007669"/>
    <property type="project" value="UniProtKB-KW"/>
</dbReference>
<dbReference type="Pfam" id="PF02754">
    <property type="entry name" value="CCG"/>
    <property type="match status" value="2"/>
</dbReference>
<evidence type="ECO:0000259" key="9">
    <source>
        <dbReference type="PROSITE" id="PS51379"/>
    </source>
</evidence>
<evidence type="ECO:0000256" key="5">
    <source>
        <dbReference type="ARBA" id="ARBA00023002"/>
    </source>
</evidence>
<dbReference type="InterPro" id="IPR006094">
    <property type="entry name" value="Oxid_FAD_bind_N"/>
</dbReference>
<dbReference type="PROSITE" id="PS00198">
    <property type="entry name" value="4FE4S_FER_1"/>
    <property type="match status" value="1"/>
</dbReference>
<dbReference type="GO" id="GO:0046872">
    <property type="term" value="F:metal ion binding"/>
    <property type="evidence" value="ECO:0007669"/>
    <property type="project" value="UniProtKB-KW"/>
</dbReference>
<dbReference type="Gene3D" id="3.30.465.10">
    <property type="match status" value="1"/>
</dbReference>
<comment type="cofactor">
    <cofactor evidence="1">
        <name>FAD</name>
        <dbReference type="ChEBI" id="CHEBI:57692"/>
    </cofactor>
</comment>